<dbReference type="InterPro" id="IPR046347">
    <property type="entry name" value="bZIP_sf"/>
</dbReference>
<dbReference type="WBParaSite" id="HCON_00135890-00004">
    <property type="protein sequence ID" value="HCON_00135890-00004"/>
    <property type="gene ID" value="HCON_00135890"/>
</dbReference>
<dbReference type="CDD" id="cd14699">
    <property type="entry name" value="bZIP_Fos_like"/>
    <property type="match status" value="1"/>
</dbReference>
<dbReference type="SMART" id="SM00338">
    <property type="entry name" value="BRLZ"/>
    <property type="match status" value="1"/>
</dbReference>
<dbReference type="Proteomes" id="UP000025227">
    <property type="component" value="Unplaced"/>
</dbReference>
<dbReference type="OrthoDB" id="2187714at2759"/>
<sequence>MFANGPDQQFYQTPAPPPPPPSQQPQQQPQSQQHQSVIVRQPDLPDEPDDAAYAASASYYGLAPSAVVPNAYPSPYNMNMPIPFLLGDWNQLGMFTQPSPADSSCSSTLAPPLTSPIGNPAIGNRLNPLAQPGFGYPRGPLQYDLNPQYMGGARKSGGRRPKEFEMGPEIEDQDELDKRIKRRQRNKEAAARCRQRRLDLMTNLQEQVDKFKAENEKKEMEIRAMKSQMEQMHSFLRSHDCKMSVEEREALPLLNMPSIRSTMPPIMNGITSNPHPITDYRTNVAEVNRKRVLPAPQLPAHSDASFLEPDMKCPKIEKDVSLADLNAETISRPNHINFDMIGLGNTNIPLSTPTNITYTTGTTPYTTAGTYSAGFPGWFHSTTQCNGFRRSSEVSSQYRLNNDFLNDSTGLTPCTQPNPIFVNTPTPLQTSEADLRAL</sequence>
<evidence type="ECO:0000259" key="3">
    <source>
        <dbReference type="PROSITE" id="PS50217"/>
    </source>
</evidence>
<dbReference type="PANTHER" id="PTHR23351:SF57">
    <property type="entry name" value="TRANSCRIPTION FACTOR FOS-1"/>
    <property type="match status" value="1"/>
</dbReference>
<reference evidence="5" key="1">
    <citation type="submission" date="2020-12" db="UniProtKB">
        <authorList>
            <consortium name="WormBaseParasite"/>
        </authorList>
    </citation>
    <scope>IDENTIFICATION</scope>
    <source>
        <strain evidence="5">MHco3</strain>
    </source>
</reference>
<dbReference type="GO" id="GO:0000981">
    <property type="term" value="F:DNA-binding transcription factor activity, RNA polymerase II-specific"/>
    <property type="evidence" value="ECO:0007669"/>
    <property type="project" value="TreeGrafter"/>
</dbReference>
<evidence type="ECO:0000256" key="1">
    <source>
        <dbReference type="SAM" id="Coils"/>
    </source>
</evidence>
<feature type="coiled-coil region" evidence="1">
    <location>
        <begin position="201"/>
        <end position="228"/>
    </location>
</feature>
<keyword evidence="4" id="KW-1185">Reference proteome</keyword>
<organism evidence="4 5">
    <name type="scientific">Haemonchus contortus</name>
    <name type="common">Barber pole worm</name>
    <dbReference type="NCBI Taxonomy" id="6289"/>
    <lineage>
        <taxon>Eukaryota</taxon>
        <taxon>Metazoa</taxon>
        <taxon>Ecdysozoa</taxon>
        <taxon>Nematoda</taxon>
        <taxon>Chromadorea</taxon>
        <taxon>Rhabditida</taxon>
        <taxon>Rhabditina</taxon>
        <taxon>Rhabditomorpha</taxon>
        <taxon>Strongyloidea</taxon>
        <taxon>Trichostrongylidae</taxon>
        <taxon>Haemonchus</taxon>
    </lineage>
</organism>
<keyword evidence="1" id="KW-0175">Coiled coil</keyword>
<dbReference type="Pfam" id="PF00170">
    <property type="entry name" value="bZIP_1"/>
    <property type="match status" value="1"/>
</dbReference>
<feature type="compositionally biased region" description="Pro residues" evidence="2">
    <location>
        <begin position="14"/>
        <end position="23"/>
    </location>
</feature>
<evidence type="ECO:0000313" key="4">
    <source>
        <dbReference type="Proteomes" id="UP000025227"/>
    </source>
</evidence>
<dbReference type="AlphaFoldDB" id="A0A7I4YUH4"/>
<proteinExistence type="predicted"/>
<protein>
    <submittedName>
        <fullName evidence="5">BZIP domain-containing protein</fullName>
    </submittedName>
</protein>
<name>A0A7I4YUH4_HAECO</name>
<accession>A0A7I4YUH4</accession>
<dbReference type="Gene3D" id="1.20.5.170">
    <property type="match status" value="1"/>
</dbReference>
<dbReference type="SUPFAM" id="SSF57959">
    <property type="entry name" value="Leucine zipper domain"/>
    <property type="match status" value="1"/>
</dbReference>
<dbReference type="PANTHER" id="PTHR23351">
    <property type="entry name" value="FOS TRANSCRIPTION FACTOR-RELATED"/>
    <property type="match status" value="1"/>
</dbReference>
<evidence type="ECO:0000313" key="5">
    <source>
        <dbReference type="WBParaSite" id="HCON_00135890-00004"/>
    </source>
</evidence>
<dbReference type="PROSITE" id="PS50217">
    <property type="entry name" value="BZIP"/>
    <property type="match status" value="1"/>
</dbReference>
<dbReference type="InterPro" id="IPR004827">
    <property type="entry name" value="bZIP"/>
</dbReference>
<feature type="compositionally biased region" description="Low complexity" evidence="2">
    <location>
        <begin position="24"/>
        <end position="36"/>
    </location>
</feature>
<dbReference type="InterPro" id="IPR000837">
    <property type="entry name" value="AP-1"/>
</dbReference>
<dbReference type="PROSITE" id="PS00036">
    <property type="entry name" value="BZIP_BASIC"/>
    <property type="match status" value="1"/>
</dbReference>
<feature type="domain" description="BZIP" evidence="3">
    <location>
        <begin position="176"/>
        <end position="239"/>
    </location>
</feature>
<dbReference type="OMA" id="LETHDCK"/>
<feature type="region of interest" description="Disordered" evidence="2">
    <location>
        <begin position="1"/>
        <end position="50"/>
    </location>
</feature>
<evidence type="ECO:0000256" key="2">
    <source>
        <dbReference type="SAM" id="MobiDB-lite"/>
    </source>
</evidence>
<dbReference type="GO" id="GO:0000978">
    <property type="term" value="F:RNA polymerase II cis-regulatory region sequence-specific DNA binding"/>
    <property type="evidence" value="ECO:0007669"/>
    <property type="project" value="TreeGrafter"/>
</dbReference>
<dbReference type="GO" id="GO:0005634">
    <property type="term" value="C:nucleus"/>
    <property type="evidence" value="ECO:0007669"/>
    <property type="project" value="TreeGrafter"/>
</dbReference>